<gene>
    <name evidence="2" type="ORF">MFLAVUS_001719</name>
</gene>
<protein>
    <submittedName>
        <fullName evidence="2">Uncharacterized protein</fullName>
    </submittedName>
</protein>
<evidence type="ECO:0000313" key="2">
    <source>
        <dbReference type="EMBL" id="GAA5808329.1"/>
    </source>
</evidence>
<feature type="region of interest" description="Disordered" evidence="1">
    <location>
        <begin position="1"/>
        <end position="76"/>
    </location>
</feature>
<sequence length="171" mass="18319">MTEPLEEDPSEPKKDTSWVEQATESNQDSETEDDASAEFRQRPPVRWSKGESSTSALLEPPPPPPLPLPHLPSSVSLSQLSSSNVERLNVLARPETAQSMASSTASLTYFAEGATLSSREGAKSVSSVISERATAKAAALKEVGPKYLTSKKRACKDCAKEEINTSICAVV</sequence>
<proteinExistence type="predicted"/>
<comment type="caution">
    <text evidence="2">The sequence shown here is derived from an EMBL/GenBank/DDBJ whole genome shotgun (WGS) entry which is preliminary data.</text>
</comment>
<name>A0ABP9YNB2_9FUNG</name>
<evidence type="ECO:0000256" key="1">
    <source>
        <dbReference type="SAM" id="MobiDB-lite"/>
    </source>
</evidence>
<organism evidence="2 3">
    <name type="scientific">Mucor flavus</name>
    <dbReference type="NCBI Taxonomy" id="439312"/>
    <lineage>
        <taxon>Eukaryota</taxon>
        <taxon>Fungi</taxon>
        <taxon>Fungi incertae sedis</taxon>
        <taxon>Mucoromycota</taxon>
        <taxon>Mucoromycotina</taxon>
        <taxon>Mucoromycetes</taxon>
        <taxon>Mucorales</taxon>
        <taxon>Mucorineae</taxon>
        <taxon>Mucoraceae</taxon>
        <taxon>Mucor</taxon>
    </lineage>
</organism>
<dbReference type="EMBL" id="BAABUK010000003">
    <property type="protein sequence ID" value="GAA5808329.1"/>
    <property type="molecule type" value="Genomic_DNA"/>
</dbReference>
<feature type="compositionally biased region" description="Acidic residues" evidence="1">
    <location>
        <begin position="27"/>
        <end position="36"/>
    </location>
</feature>
<accession>A0ABP9YNB2</accession>
<keyword evidence="3" id="KW-1185">Reference proteome</keyword>
<reference evidence="2 3" key="1">
    <citation type="submission" date="2024-04" db="EMBL/GenBank/DDBJ databases">
        <title>genome sequences of Mucor flavus KT1a and Helicostylum pulchrum KT1b strains isolated from the surface of a dry-aged beef.</title>
        <authorList>
            <person name="Toyotome T."/>
            <person name="Hosono M."/>
            <person name="Torimaru M."/>
            <person name="Fukuda K."/>
            <person name="Mikami N."/>
        </authorList>
    </citation>
    <scope>NUCLEOTIDE SEQUENCE [LARGE SCALE GENOMIC DNA]</scope>
    <source>
        <strain evidence="2 3">KT1a</strain>
    </source>
</reference>
<feature type="compositionally biased region" description="Pro residues" evidence="1">
    <location>
        <begin position="59"/>
        <end position="70"/>
    </location>
</feature>
<dbReference type="Proteomes" id="UP001473302">
    <property type="component" value="Unassembled WGS sequence"/>
</dbReference>
<evidence type="ECO:0000313" key="3">
    <source>
        <dbReference type="Proteomes" id="UP001473302"/>
    </source>
</evidence>